<dbReference type="PROSITE" id="PS50217">
    <property type="entry name" value="BZIP"/>
    <property type="match status" value="1"/>
</dbReference>
<feature type="compositionally biased region" description="Acidic residues" evidence="2">
    <location>
        <begin position="229"/>
        <end position="244"/>
    </location>
</feature>
<dbReference type="SMART" id="SM00338">
    <property type="entry name" value="BRLZ"/>
    <property type="match status" value="1"/>
</dbReference>
<dbReference type="GO" id="GO:0003700">
    <property type="term" value="F:DNA-binding transcription factor activity"/>
    <property type="evidence" value="ECO:0007669"/>
    <property type="project" value="InterPro"/>
</dbReference>
<feature type="region of interest" description="Disordered" evidence="2">
    <location>
        <begin position="80"/>
        <end position="112"/>
    </location>
</feature>
<dbReference type="InParanoid" id="A0A1X2HBV3"/>
<dbReference type="Gene3D" id="1.20.5.170">
    <property type="match status" value="1"/>
</dbReference>
<dbReference type="STRING" id="13706.A0A1X2HBV3"/>
<dbReference type="InterPro" id="IPR046347">
    <property type="entry name" value="bZIP_sf"/>
</dbReference>
<accession>A0A1X2HBV3</accession>
<feature type="coiled-coil region" evidence="1">
    <location>
        <begin position="139"/>
        <end position="195"/>
    </location>
</feature>
<feature type="region of interest" description="Disordered" evidence="2">
    <location>
        <begin position="215"/>
        <end position="244"/>
    </location>
</feature>
<dbReference type="InterPro" id="IPR004827">
    <property type="entry name" value="bZIP"/>
</dbReference>
<evidence type="ECO:0000313" key="5">
    <source>
        <dbReference type="Proteomes" id="UP000242180"/>
    </source>
</evidence>
<organism evidence="4 5">
    <name type="scientific">Syncephalastrum racemosum</name>
    <name type="common">Filamentous fungus</name>
    <dbReference type="NCBI Taxonomy" id="13706"/>
    <lineage>
        <taxon>Eukaryota</taxon>
        <taxon>Fungi</taxon>
        <taxon>Fungi incertae sedis</taxon>
        <taxon>Mucoromycota</taxon>
        <taxon>Mucoromycotina</taxon>
        <taxon>Mucoromycetes</taxon>
        <taxon>Mucorales</taxon>
        <taxon>Syncephalastraceae</taxon>
        <taxon>Syncephalastrum</taxon>
    </lineage>
</organism>
<evidence type="ECO:0000313" key="4">
    <source>
        <dbReference type="EMBL" id="ORY96288.1"/>
    </source>
</evidence>
<dbReference type="PROSITE" id="PS00036">
    <property type="entry name" value="BZIP_BASIC"/>
    <property type="match status" value="1"/>
</dbReference>
<gene>
    <name evidence="4" type="ORF">BCR43DRAFT_491429</name>
</gene>
<protein>
    <recommendedName>
        <fullName evidence="3">BZIP domain-containing protein</fullName>
    </recommendedName>
</protein>
<name>A0A1X2HBV3_SYNRA</name>
<keyword evidence="1" id="KW-0175">Coiled coil</keyword>
<dbReference type="CDD" id="cd14705">
    <property type="entry name" value="bZIP_Zip1"/>
    <property type="match status" value="1"/>
</dbReference>
<dbReference type="OrthoDB" id="1939598at2759"/>
<feature type="compositionally biased region" description="Polar residues" evidence="2">
    <location>
        <begin position="86"/>
        <end position="112"/>
    </location>
</feature>
<reference evidence="4 5" key="1">
    <citation type="submission" date="2016-07" db="EMBL/GenBank/DDBJ databases">
        <title>Pervasive Adenine N6-methylation of Active Genes in Fungi.</title>
        <authorList>
            <consortium name="DOE Joint Genome Institute"/>
            <person name="Mondo S.J."/>
            <person name="Dannebaum R.O."/>
            <person name="Kuo R.C."/>
            <person name="Labutti K."/>
            <person name="Haridas S."/>
            <person name="Kuo A."/>
            <person name="Salamov A."/>
            <person name="Ahrendt S.R."/>
            <person name="Lipzen A."/>
            <person name="Sullivan W."/>
            <person name="Andreopoulos W.B."/>
            <person name="Clum A."/>
            <person name="Lindquist E."/>
            <person name="Daum C."/>
            <person name="Ramamoorthy G.K."/>
            <person name="Gryganskyi A."/>
            <person name="Culley D."/>
            <person name="Magnuson J.K."/>
            <person name="James T.Y."/>
            <person name="O'Malley M.A."/>
            <person name="Stajich J.E."/>
            <person name="Spatafora J.W."/>
            <person name="Visel A."/>
            <person name="Grigoriev I.V."/>
        </authorList>
    </citation>
    <scope>NUCLEOTIDE SEQUENCE [LARGE SCALE GENOMIC DNA]</scope>
    <source>
        <strain evidence="4 5">NRRL 2496</strain>
    </source>
</reference>
<evidence type="ECO:0000259" key="3">
    <source>
        <dbReference type="PROSITE" id="PS50217"/>
    </source>
</evidence>
<evidence type="ECO:0000256" key="2">
    <source>
        <dbReference type="SAM" id="MobiDB-lite"/>
    </source>
</evidence>
<dbReference type="Proteomes" id="UP000242180">
    <property type="component" value="Unassembled WGS sequence"/>
</dbReference>
<dbReference type="EMBL" id="MCGN01000005">
    <property type="protein sequence ID" value="ORY96288.1"/>
    <property type="molecule type" value="Genomic_DNA"/>
</dbReference>
<proteinExistence type="predicted"/>
<dbReference type="AlphaFoldDB" id="A0A1X2HBV3"/>
<feature type="domain" description="BZIP" evidence="3">
    <location>
        <begin position="140"/>
        <end position="199"/>
    </location>
</feature>
<comment type="caution">
    <text evidence="4">The sequence shown here is derived from an EMBL/GenBank/DDBJ whole genome shotgun (WGS) entry which is preliminary data.</text>
</comment>
<keyword evidence="5" id="KW-1185">Reference proteome</keyword>
<sequence length="244" mass="26836">MVTPATMPSLCQPSPNRPMAISAITSPTLASFAEDDGSIRADGRRIVMPRSITTHKSADYNASASSFLSSTTVYISCPPSPGHASASPQSFPSTLSSPVFSSATAKNKDTSSSLLMMTTPPPQHFYAASSEISAPPLSLQERRQRNKAASAKYRAKKNQQHCEMRRVIASLTRENELLQRQLDHVARENRHLKATCDRLRGKMLAERMLQRLLKNSKKGERHPGHLSCEEIEDVESEEDMDAGL</sequence>
<evidence type="ECO:0000256" key="1">
    <source>
        <dbReference type="SAM" id="Coils"/>
    </source>
</evidence>
<dbReference type="SUPFAM" id="SSF57959">
    <property type="entry name" value="Leucine zipper domain"/>
    <property type="match status" value="1"/>
</dbReference>
<dbReference type="Pfam" id="PF07716">
    <property type="entry name" value="bZIP_2"/>
    <property type="match status" value="1"/>
</dbReference>